<evidence type="ECO:0000256" key="3">
    <source>
        <dbReference type="ARBA" id="ARBA00022723"/>
    </source>
</evidence>
<keyword evidence="7 9" id="KW-0482">Metalloprotease</keyword>
<comment type="function">
    <text evidence="9">Catalyzes hydrolysis of the D-alanyl-D-alanine dipeptide.</text>
</comment>
<dbReference type="InterPro" id="IPR000755">
    <property type="entry name" value="A_A_dipeptidase"/>
</dbReference>
<comment type="catalytic activity">
    <reaction evidence="1 9">
        <text>D-alanyl-D-alanine + H2O = 2 D-alanine</text>
        <dbReference type="Rhea" id="RHEA:20661"/>
        <dbReference type="ChEBI" id="CHEBI:15377"/>
        <dbReference type="ChEBI" id="CHEBI:57416"/>
        <dbReference type="ChEBI" id="CHEBI:57822"/>
        <dbReference type="EC" id="3.4.13.22"/>
    </reaction>
</comment>
<dbReference type="GO" id="GO:0006508">
    <property type="term" value="P:proteolysis"/>
    <property type="evidence" value="ECO:0007669"/>
    <property type="project" value="UniProtKB-KW"/>
</dbReference>
<comment type="cofactor">
    <cofactor evidence="9">
        <name>Zn(2+)</name>
        <dbReference type="ChEBI" id="CHEBI:29105"/>
    </cofactor>
    <text evidence="9">Binds 1 zinc ion per subunit.</text>
</comment>
<evidence type="ECO:0000256" key="7">
    <source>
        <dbReference type="ARBA" id="ARBA00023049"/>
    </source>
</evidence>
<feature type="region of interest" description="Disordered" evidence="10">
    <location>
        <begin position="21"/>
        <end position="61"/>
    </location>
</feature>
<dbReference type="RefSeq" id="WP_211042211.1">
    <property type="nucleotide sequence ID" value="NZ_JAELVF020000002.1"/>
</dbReference>
<keyword evidence="8" id="KW-0961">Cell wall biogenesis/degradation</keyword>
<feature type="compositionally biased region" description="Low complexity" evidence="10">
    <location>
        <begin position="36"/>
        <end position="53"/>
    </location>
</feature>
<dbReference type="PANTHER" id="PTHR43126:SF1">
    <property type="entry name" value="D-ALANYL-D-ALANINE DIPEPTIDASE"/>
    <property type="match status" value="1"/>
</dbReference>
<feature type="binding site" evidence="9">
    <location>
        <position position="183"/>
    </location>
    <ligand>
        <name>Zn(2+)</name>
        <dbReference type="ChEBI" id="CHEBI:29105"/>
        <note>catalytic</note>
    </ligand>
</feature>
<feature type="binding site" evidence="9">
    <location>
        <position position="266"/>
    </location>
    <ligand>
        <name>Zn(2+)</name>
        <dbReference type="ChEBI" id="CHEBI:29105"/>
        <note>catalytic</note>
    </ligand>
</feature>
<feature type="binding site" evidence="9">
    <location>
        <position position="176"/>
    </location>
    <ligand>
        <name>Zn(2+)</name>
        <dbReference type="ChEBI" id="CHEBI:29105"/>
        <note>catalytic</note>
    </ligand>
</feature>
<dbReference type="GO" id="GO:0071555">
    <property type="term" value="P:cell wall organization"/>
    <property type="evidence" value="ECO:0007669"/>
    <property type="project" value="UniProtKB-KW"/>
</dbReference>
<sequence length="292" mass="32321">MRRTAVCLLVLAASAAAAAAPGGSPAVRTSGDRAGSGDTAPAPSSDPARSPGAVRTGERRAPAEFTALESVAPSIRQEIRYAGSHNFVGEPIPGYRESQCLLTRDTALALRRAQRAALAAAHSLKVYDCYRPQRSVDRFVRWAKDPSDLRMKREFYPRVDKDRLIPDGYIAERSGHSRGSTVDLTLVPRYGPEPVRSGGGRGPCRATPADRAGDGSLDMGTGYDCFDELSHTDHAEVVGRQRANRQWLRRLLEREGFVNLPEEWWHFTHRPEAFPDRWFDFPVAREELVGRR</sequence>
<name>A0A949JHC5_9ACTN</name>
<dbReference type="GO" id="GO:0008270">
    <property type="term" value="F:zinc ion binding"/>
    <property type="evidence" value="ECO:0007669"/>
    <property type="project" value="UniProtKB-UniRule"/>
</dbReference>
<keyword evidence="4 9" id="KW-0378">Hydrolase</keyword>
<dbReference type="GO" id="GO:0008237">
    <property type="term" value="F:metallopeptidase activity"/>
    <property type="evidence" value="ECO:0007669"/>
    <property type="project" value="UniProtKB-KW"/>
</dbReference>
<keyword evidence="6 9" id="KW-0224">Dipeptidase</keyword>
<dbReference type="EMBL" id="JAELVF020000002">
    <property type="protein sequence ID" value="MBU7600143.1"/>
    <property type="molecule type" value="Genomic_DNA"/>
</dbReference>
<evidence type="ECO:0000256" key="2">
    <source>
        <dbReference type="ARBA" id="ARBA00022670"/>
    </source>
</evidence>
<dbReference type="InterPro" id="IPR009045">
    <property type="entry name" value="Zn_M74/Hedgehog-like"/>
</dbReference>
<evidence type="ECO:0000256" key="9">
    <source>
        <dbReference type="HAMAP-Rule" id="MF_01924"/>
    </source>
</evidence>
<evidence type="ECO:0000256" key="11">
    <source>
        <dbReference type="SAM" id="SignalP"/>
    </source>
</evidence>
<dbReference type="EC" id="3.4.13.22" evidence="9"/>
<dbReference type="SUPFAM" id="SSF55166">
    <property type="entry name" value="Hedgehog/DD-peptidase"/>
    <property type="match status" value="1"/>
</dbReference>
<keyword evidence="2 9" id="KW-0645">Protease</keyword>
<feature type="region of interest" description="Disordered" evidence="10">
    <location>
        <begin position="182"/>
        <end position="213"/>
    </location>
</feature>
<dbReference type="Gene3D" id="3.30.1380.10">
    <property type="match status" value="1"/>
</dbReference>
<dbReference type="PANTHER" id="PTHR43126">
    <property type="entry name" value="D-ALANYL-D-ALANINE DIPEPTIDASE"/>
    <property type="match status" value="1"/>
</dbReference>
<evidence type="ECO:0000256" key="4">
    <source>
        <dbReference type="ARBA" id="ARBA00022801"/>
    </source>
</evidence>
<evidence type="ECO:0000313" key="12">
    <source>
        <dbReference type="EMBL" id="MBU7600143.1"/>
    </source>
</evidence>
<evidence type="ECO:0000256" key="1">
    <source>
        <dbReference type="ARBA" id="ARBA00001362"/>
    </source>
</evidence>
<dbReference type="Pfam" id="PF01427">
    <property type="entry name" value="Peptidase_M15"/>
    <property type="match status" value="2"/>
</dbReference>
<proteinExistence type="inferred from homology"/>
<organism evidence="12 13">
    <name type="scientific">Streptomyces tardus</name>
    <dbReference type="NCBI Taxonomy" id="2780544"/>
    <lineage>
        <taxon>Bacteria</taxon>
        <taxon>Bacillati</taxon>
        <taxon>Actinomycetota</taxon>
        <taxon>Actinomycetes</taxon>
        <taxon>Kitasatosporales</taxon>
        <taxon>Streptomycetaceae</taxon>
        <taxon>Streptomyces</taxon>
    </lineage>
</organism>
<keyword evidence="11" id="KW-0732">Signal</keyword>
<dbReference type="AlphaFoldDB" id="A0A949JHC5"/>
<dbReference type="GO" id="GO:0160237">
    <property type="term" value="F:D-Ala-D-Ala dipeptidase activity"/>
    <property type="evidence" value="ECO:0007669"/>
    <property type="project" value="UniProtKB-EC"/>
</dbReference>
<feature type="site" description="Transition state stabilizer" evidence="9">
    <location>
        <position position="131"/>
    </location>
</feature>
<dbReference type="Proteomes" id="UP000694501">
    <property type="component" value="Unassembled WGS sequence"/>
</dbReference>
<evidence type="ECO:0000313" key="13">
    <source>
        <dbReference type="Proteomes" id="UP000694501"/>
    </source>
</evidence>
<keyword evidence="5 9" id="KW-0862">Zinc</keyword>
<comment type="similarity">
    <text evidence="9">Belongs to the peptidase M15D family.</text>
</comment>
<keyword evidence="13" id="KW-1185">Reference proteome</keyword>
<evidence type="ECO:0000256" key="8">
    <source>
        <dbReference type="ARBA" id="ARBA00023316"/>
    </source>
</evidence>
<protein>
    <recommendedName>
        <fullName evidence="9">D-alanyl-D-alanine dipeptidase</fullName>
        <shortName evidence="9">D-Ala-D-Ala dipeptidase</shortName>
        <ecNumber evidence="9">3.4.13.22</ecNumber>
    </recommendedName>
</protein>
<comment type="caution">
    <text evidence="12">The sequence shown here is derived from an EMBL/GenBank/DDBJ whole genome shotgun (WGS) entry which is preliminary data.</text>
</comment>
<feature type="chain" id="PRO_5039643850" description="D-alanyl-D-alanine dipeptidase" evidence="11">
    <location>
        <begin position="20"/>
        <end position="292"/>
    </location>
</feature>
<feature type="signal peptide" evidence="11">
    <location>
        <begin position="1"/>
        <end position="19"/>
    </location>
</feature>
<dbReference type="HAMAP" id="MF_01924">
    <property type="entry name" value="A_A_dipeptidase"/>
    <property type="match status" value="1"/>
</dbReference>
<gene>
    <name evidence="12" type="ORF">JGS22_021530</name>
</gene>
<accession>A0A949JHC5</accession>
<evidence type="ECO:0000256" key="10">
    <source>
        <dbReference type="SAM" id="MobiDB-lite"/>
    </source>
</evidence>
<feature type="active site" description="Proton donor/acceptor" evidence="9">
    <location>
        <position position="263"/>
    </location>
</feature>
<evidence type="ECO:0000256" key="5">
    <source>
        <dbReference type="ARBA" id="ARBA00022833"/>
    </source>
</evidence>
<reference evidence="12" key="1">
    <citation type="submission" date="2021-06" db="EMBL/GenBank/DDBJ databases">
        <title>Sequencing of actinobacteria type strains.</title>
        <authorList>
            <person name="Nguyen G.-S."/>
            <person name="Wentzel A."/>
        </authorList>
    </citation>
    <scope>NUCLEOTIDE SEQUENCE</scope>
    <source>
        <strain evidence="12">P38-E01</strain>
    </source>
</reference>
<keyword evidence="3 9" id="KW-0479">Metal-binding</keyword>
<evidence type="ECO:0000256" key="6">
    <source>
        <dbReference type="ARBA" id="ARBA00022997"/>
    </source>
</evidence>
<dbReference type="CDD" id="cd14817">
    <property type="entry name" value="D-Ala-D-Ala_dipeptidase_VanX"/>
    <property type="match status" value="1"/>
</dbReference>